<organism evidence="13 14">
    <name type="scientific">Acidilobus saccharovorans (strain DSM 16705 / JCM 18335 / VKM B-2471 / 345-15)</name>
    <dbReference type="NCBI Taxonomy" id="666510"/>
    <lineage>
        <taxon>Archaea</taxon>
        <taxon>Thermoproteota</taxon>
        <taxon>Thermoprotei</taxon>
        <taxon>Acidilobales</taxon>
        <taxon>Acidilobaceae</taxon>
        <taxon>Acidilobus</taxon>
    </lineage>
</organism>
<feature type="binding site" evidence="8">
    <location>
        <position position="168"/>
    </location>
    <ligand>
        <name>deamido-NAD(+)</name>
        <dbReference type="ChEBI" id="CHEBI:58437"/>
        <note>ligand shared between two neighboring subunits</note>
    </ligand>
</feature>
<accession>D9Q043</accession>
<keyword evidence="7 8" id="KW-0520">NAD</keyword>
<dbReference type="STRING" id="666510.ASAC_0274"/>
<feature type="binding site" evidence="8">
    <location>
        <position position="48"/>
    </location>
    <ligand>
        <name>Mg(2+)</name>
        <dbReference type="ChEBI" id="CHEBI:18420"/>
    </ligand>
</feature>
<dbReference type="InParanoid" id="D9Q043"/>
<evidence type="ECO:0000313" key="14">
    <source>
        <dbReference type="Proteomes" id="UP000000346"/>
    </source>
</evidence>
<dbReference type="CDD" id="cd00553">
    <property type="entry name" value="NAD_synthase"/>
    <property type="match status" value="1"/>
</dbReference>
<evidence type="ECO:0000256" key="7">
    <source>
        <dbReference type="ARBA" id="ARBA00023027"/>
    </source>
</evidence>
<reference evidence="13 14" key="1">
    <citation type="journal article" date="2010" name="Appl. Environ. Microbiol.">
        <title>The genome sequence of the crenarchaeon Acidilobus saccharovorans supports a new order, Acidilobales, and suggests an important ecological role in terrestrial acidic hot springs.</title>
        <authorList>
            <person name="Mardanov A.V."/>
            <person name="Svetlitchnyi V.A."/>
            <person name="Beletsky A.V."/>
            <person name="Prokofeva M.I."/>
            <person name="Bonch-Osmolovskaya E.A."/>
            <person name="Ravin N.V."/>
            <person name="Skryabin K.G."/>
        </authorList>
    </citation>
    <scope>NUCLEOTIDE SEQUENCE [LARGE SCALE GENOMIC DNA]</scope>
    <source>
        <strain evidence="14">DSM 16705 / JCM 18335 / VKM B-2471 / 345-15</strain>
    </source>
</reference>
<dbReference type="Gene3D" id="3.40.50.620">
    <property type="entry name" value="HUPs"/>
    <property type="match status" value="1"/>
</dbReference>
<evidence type="ECO:0000256" key="5">
    <source>
        <dbReference type="ARBA" id="ARBA00022840"/>
    </source>
</evidence>
<evidence type="ECO:0000256" key="9">
    <source>
        <dbReference type="RuleBase" id="RU003811"/>
    </source>
</evidence>
<dbReference type="InterPro" id="IPR022310">
    <property type="entry name" value="NAD/GMP_synthase"/>
</dbReference>
<feature type="binding site" evidence="8">
    <location>
        <begin position="42"/>
        <end position="49"/>
    </location>
    <ligand>
        <name>ATP</name>
        <dbReference type="ChEBI" id="CHEBI:30616"/>
    </ligand>
</feature>
<feature type="binding site" evidence="8">
    <location>
        <position position="199"/>
    </location>
    <ligand>
        <name>ATP</name>
        <dbReference type="ChEBI" id="CHEBI:30616"/>
    </ligand>
</feature>
<dbReference type="GO" id="GO:0008795">
    <property type="term" value="F:NAD+ synthase activity"/>
    <property type="evidence" value="ECO:0007669"/>
    <property type="project" value="UniProtKB-UniRule"/>
</dbReference>
<protein>
    <recommendedName>
        <fullName evidence="8 10">NH(3)-dependent NAD(+) synthetase</fullName>
        <ecNumber evidence="8 10">6.3.1.5</ecNumber>
    </recommendedName>
</protein>
<evidence type="ECO:0000259" key="12">
    <source>
        <dbReference type="Pfam" id="PF02540"/>
    </source>
</evidence>
<keyword evidence="14" id="KW-1185">Reference proteome</keyword>
<evidence type="ECO:0000256" key="10">
    <source>
        <dbReference type="RuleBase" id="RU003812"/>
    </source>
</evidence>
<evidence type="ECO:0000313" key="13">
    <source>
        <dbReference type="EMBL" id="ADL18681.1"/>
    </source>
</evidence>
<gene>
    <name evidence="8" type="primary">nadE</name>
    <name evidence="13" type="ordered locus">ASAC_0274</name>
</gene>
<sequence length="278" mass="30581">MNSKRILLDDVINIDYEKAIDAITSFIKDFLESSSVKGFVIGVSGGVDSAATYFAAVKAVGPEKVMALIMHDSTVTPKEDVDDAKHLIEIARTQYNIIDIAPIVETYRSTIPVYDPADTVPLGNLRARIRMSLLYYYANKFNYAVLGTGDRSEAFLGYFTKYGDGGVDLLPIAPLLKSQVRRLALKLGVPEKVAFKPSSPRLWPGQTAEGELGVSYDQVDLVIHAIEDLKMTPSEAAEATGVSMDIINRVLQLNKSTQHKRSLPPSPSLESVVRYMPR</sequence>
<feature type="binding site" evidence="8">
    <location>
        <position position="148"/>
    </location>
    <ligand>
        <name>ATP</name>
        <dbReference type="ChEBI" id="CHEBI:30616"/>
    </ligand>
</feature>
<keyword evidence="4 8" id="KW-0547">Nucleotide-binding</keyword>
<dbReference type="GO" id="GO:0003952">
    <property type="term" value="F:NAD+ synthase (glutamine-hydrolyzing) activity"/>
    <property type="evidence" value="ECO:0007669"/>
    <property type="project" value="InterPro"/>
</dbReference>
<feature type="binding site" evidence="8">
    <location>
        <position position="153"/>
    </location>
    <ligand>
        <name>Mg(2+)</name>
        <dbReference type="ChEBI" id="CHEBI:18420"/>
    </ligand>
</feature>
<dbReference type="GeneID" id="9498497"/>
<feature type="domain" description="NAD/GMP synthase" evidence="12">
    <location>
        <begin position="20"/>
        <end position="264"/>
    </location>
</feature>
<dbReference type="KEGG" id="asc:ASAC_0274"/>
<dbReference type="NCBIfam" id="TIGR00552">
    <property type="entry name" value="nadE"/>
    <property type="match status" value="1"/>
</dbReference>
<evidence type="ECO:0000256" key="3">
    <source>
        <dbReference type="ARBA" id="ARBA00022723"/>
    </source>
</evidence>
<dbReference type="GO" id="GO:0046872">
    <property type="term" value="F:metal ion binding"/>
    <property type="evidence" value="ECO:0007669"/>
    <property type="project" value="UniProtKB-KW"/>
</dbReference>
<name>D9Q043_ACIS3</name>
<comment type="catalytic activity">
    <reaction evidence="8 10">
        <text>deamido-NAD(+) + NH4(+) + ATP = AMP + diphosphate + NAD(+) + H(+)</text>
        <dbReference type="Rhea" id="RHEA:21188"/>
        <dbReference type="ChEBI" id="CHEBI:15378"/>
        <dbReference type="ChEBI" id="CHEBI:28938"/>
        <dbReference type="ChEBI" id="CHEBI:30616"/>
        <dbReference type="ChEBI" id="CHEBI:33019"/>
        <dbReference type="ChEBI" id="CHEBI:57540"/>
        <dbReference type="ChEBI" id="CHEBI:58437"/>
        <dbReference type="ChEBI" id="CHEBI:456215"/>
        <dbReference type="EC" id="6.3.1.5"/>
    </reaction>
</comment>
<dbReference type="AlphaFoldDB" id="D9Q043"/>
<keyword evidence="2 8" id="KW-0436">Ligase</keyword>
<comment type="function">
    <text evidence="8">Catalyzes the ATP-dependent amidation of deamido-NAD to form NAD. Uses ammonia as a nitrogen source.</text>
</comment>
<feature type="binding site" description="in other chain" evidence="8">
    <location>
        <position position="128"/>
    </location>
    <ligand>
        <name>deamido-NAD(+)</name>
        <dbReference type="ChEBI" id="CHEBI:58437"/>
        <note>ligand shared between two neighboring subunits</note>
    </ligand>
</feature>
<proteinExistence type="inferred from homology"/>
<dbReference type="FunCoup" id="D9Q043">
    <property type="interactions" value="50"/>
</dbReference>
<dbReference type="OrthoDB" id="39312at2157"/>
<dbReference type="GO" id="GO:0005524">
    <property type="term" value="F:ATP binding"/>
    <property type="evidence" value="ECO:0007669"/>
    <property type="project" value="UniProtKB-UniRule"/>
</dbReference>
<dbReference type="UniPathway" id="UPA00253">
    <property type="reaction ID" value="UER00333"/>
</dbReference>
<comment type="pathway">
    <text evidence="8">Cofactor biosynthesis; NAD(+) biosynthesis; NAD(+) from deamido-NAD(+) (ammonia route): step 1/1.</text>
</comment>
<dbReference type="GO" id="GO:0009435">
    <property type="term" value="P:NAD+ biosynthetic process"/>
    <property type="evidence" value="ECO:0007669"/>
    <property type="project" value="UniProtKB-UniRule"/>
</dbReference>
<evidence type="ECO:0000256" key="8">
    <source>
        <dbReference type="HAMAP-Rule" id="MF_00193"/>
    </source>
</evidence>
<dbReference type="eggNOG" id="arCOG00069">
    <property type="taxonomic scope" value="Archaea"/>
</dbReference>
<keyword evidence="5 8" id="KW-0067">ATP-binding</keyword>
<dbReference type="EMBL" id="CP001742">
    <property type="protein sequence ID" value="ADL18681.1"/>
    <property type="molecule type" value="Genomic_DNA"/>
</dbReference>
<dbReference type="EC" id="6.3.1.5" evidence="8 10"/>
<evidence type="ECO:0000256" key="11">
    <source>
        <dbReference type="SAM" id="MobiDB-lite"/>
    </source>
</evidence>
<dbReference type="GO" id="GO:0004359">
    <property type="term" value="F:glutaminase activity"/>
    <property type="evidence" value="ECO:0007669"/>
    <property type="project" value="InterPro"/>
</dbReference>
<keyword evidence="3 8" id="KW-0479">Metal-binding</keyword>
<dbReference type="HOGENOM" id="CLU_059327_1_1_2"/>
<dbReference type="Pfam" id="PF02540">
    <property type="entry name" value="NAD_synthase"/>
    <property type="match status" value="1"/>
</dbReference>
<comment type="subunit">
    <text evidence="8">Homodimer.</text>
</comment>
<feature type="binding site" description="in other chain" evidence="8">
    <location>
        <position position="161"/>
    </location>
    <ligand>
        <name>deamido-NAD(+)</name>
        <dbReference type="ChEBI" id="CHEBI:58437"/>
        <note>ligand shared between two neighboring subunits</note>
    </ligand>
</feature>
<feature type="region of interest" description="Disordered" evidence="11">
    <location>
        <begin position="257"/>
        <end position="278"/>
    </location>
</feature>
<evidence type="ECO:0000256" key="2">
    <source>
        <dbReference type="ARBA" id="ARBA00022598"/>
    </source>
</evidence>
<evidence type="ECO:0000256" key="1">
    <source>
        <dbReference type="ARBA" id="ARBA00005859"/>
    </source>
</evidence>
<comment type="similarity">
    <text evidence="1 8 9">Belongs to the NAD synthetase family.</text>
</comment>
<dbReference type="InterPro" id="IPR022926">
    <property type="entry name" value="NH(3)-dep_NAD(+)_synth"/>
</dbReference>
<dbReference type="SUPFAM" id="SSF52402">
    <property type="entry name" value="Adenine nucleotide alpha hydrolases-like"/>
    <property type="match status" value="1"/>
</dbReference>
<evidence type="ECO:0000256" key="4">
    <source>
        <dbReference type="ARBA" id="ARBA00022741"/>
    </source>
</evidence>
<keyword evidence="6 8" id="KW-0460">Magnesium</keyword>
<feature type="binding site" description="in other chain" evidence="8">
    <location>
        <begin position="259"/>
        <end position="260"/>
    </location>
    <ligand>
        <name>deamido-NAD(+)</name>
        <dbReference type="ChEBI" id="CHEBI:58437"/>
        <note>ligand shared between two neighboring subunits</note>
    </ligand>
</feature>
<dbReference type="GO" id="GO:0005737">
    <property type="term" value="C:cytoplasm"/>
    <property type="evidence" value="ECO:0007669"/>
    <property type="project" value="InterPro"/>
</dbReference>
<dbReference type="HAMAP" id="MF_00193">
    <property type="entry name" value="NadE_ammonia_dep"/>
    <property type="match status" value="1"/>
</dbReference>
<dbReference type="PANTHER" id="PTHR23090">
    <property type="entry name" value="NH 3 /GLUTAMINE-DEPENDENT NAD + SYNTHETASE"/>
    <property type="match status" value="1"/>
</dbReference>
<dbReference type="NCBIfam" id="NF010587">
    <property type="entry name" value="PRK13980.1"/>
    <property type="match status" value="1"/>
</dbReference>
<dbReference type="PANTHER" id="PTHR23090:SF9">
    <property type="entry name" value="GLUTAMINE-DEPENDENT NAD(+) SYNTHETASE"/>
    <property type="match status" value="1"/>
</dbReference>
<dbReference type="RefSeq" id="WP_013266193.1">
    <property type="nucleotide sequence ID" value="NC_014374.1"/>
</dbReference>
<dbReference type="InterPro" id="IPR014729">
    <property type="entry name" value="Rossmann-like_a/b/a_fold"/>
</dbReference>
<feature type="binding site" evidence="8">
    <location>
        <position position="177"/>
    </location>
    <ligand>
        <name>ATP</name>
        <dbReference type="ChEBI" id="CHEBI:30616"/>
    </ligand>
</feature>
<dbReference type="Proteomes" id="UP000000346">
    <property type="component" value="Chromosome"/>
</dbReference>
<dbReference type="InterPro" id="IPR003694">
    <property type="entry name" value="NAD_synthase"/>
</dbReference>
<evidence type="ECO:0000256" key="6">
    <source>
        <dbReference type="ARBA" id="ARBA00022842"/>
    </source>
</evidence>